<dbReference type="Gene3D" id="3.90.320.10">
    <property type="match status" value="1"/>
</dbReference>
<proteinExistence type="predicted"/>
<gene>
    <name evidence="1" type="ORF">ST44_06920</name>
</gene>
<dbReference type="EMBL" id="JXQK01000053">
    <property type="protein sequence ID" value="KIP62531.1"/>
    <property type="molecule type" value="Genomic_DNA"/>
</dbReference>
<dbReference type="GeneID" id="93482708"/>
<organism evidence="1 2">
    <name type="scientific">Prevotella pectinovora</name>
    <dbReference type="NCBI Taxonomy" id="1602169"/>
    <lineage>
        <taxon>Bacteria</taxon>
        <taxon>Pseudomonadati</taxon>
        <taxon>Bacteroidota</taxon>
        <taxon>Bacteroidia</taxon>
        <taxon>Bacteroidales</taxon>
        <taxon>Prevotellaceae</taxon>
        <taxon>Prevotella</taxon>
    </lineage>
</organism>
<name>A0A0D0I5N0_9BACT</name>
<sequence length="124" mass="14487">MLLYEDLTFQIRKAIFNVYNYWGPGLLETIYEKSLMIELETMGLKVECQKHIPVVYRGKDIECDYRLDLLVEDKVIIELKAVENLQPIHKMQLSTYLKITGKRLGILVNFNTSDIIHSIVRIAN</sequence>
<dbReference type="InterPro" id="IPR011604">
    <property type="entry name" value="PDDEXK-like_dom_sf"/>
</dbReference>
<comment type="caution">
    <text evidence="1">The sequence shown here is derived from an EMBL/GenBank/DDBJ whole genome shotgun (WGS) entry which is preliminary data.</text>
</comment>
<dbReference type="Pfam" id="PF13366">
    <property type="entry name" value="PDDEXK_3"/>
    <property type="match status" value="1"/>
</dbReference>
<dbReference type="Proteomes" id="UP000032046">
    <property type="component" value="Unassembled WGS sequence"/>
</dbReference>
<dbReference type="NCBIfam" id="TIGR04256">
    <property type="entry name" value="GxxExxY"/>
    <property type="match status" value="1"/>
</dbReference>
<evidence type="ECO:0000313" key="2">
    <source>
        <dbReference type="Proteomes" id="UP000032046"/>
    </source>
</evidence>
<dbReference type="InterPro" id="IPR026350">
    <property type="entry name" value="GxxExxY"/>
</dbReference>
<reference evidence="1 2" key="1">
    <citation type="submission" date="2015-01" db="EMBL/GenBank/DDBJ databases">
        <title>Comparative genomics of non-oral Prevotella species.</title>
        <authorList>
            <person name="Accetto T."/>
            <person name="Nograsek B."/>
            <person name="Avgustin G."/>
        </authorList>
    </citation>
    <scope>NUCLEOTIDE SEQUENCE [LARGE SCALE GENOMIC DNA]</scope>
    <source>
        <strain evidence="1 2">P5-119</strain>
    </source>
</reference>
<dbReference type="AlphaFoldDB" id="A0A0D0I5N0"/>
<dbReference type="RefSeq" id="WP_042519170.1">
    <property type="nucleotide sequence ID" value="NZ_JAXJLY010000157.1"/>
</dbReference>
<protein>
    <submittedName>
        <fullName evidence="1">GxxExxY protein</fullName>
    </submittedName>
</protein>
<keyword evidence="2" id="KW-1185">Reference proteome</keyword>
<dbReference type="STRING" id="1602171.ST44_06920"/>
<accession>A0A0D0I5N0</accession>
<evidence type="ECO:0000313" key="1">
    <source>
        <dbReference type="EMBL" id="KIP62531.1"/>
    </source>
</evidence>